<dbReference type="RefSeq" id="WP_012655904.1">
    <property type="nucleotide sequence ID" value="NC_011996.1"/>
</dbReference>
<dbReference type="EMBL" id="AP009486">
    <property type="protein sequence ID" value="BAH18743.1"/>
    <property type="molecule type" value="Genomic_DNA"/>
</dbReference>
<evidence type="ECO:0000256" key="5">
    <source>
        <dbReference type="ARBA" id="ARBA00023088"/>
    </source>
</evidence>
<dbReference type="KEGG" id="mcl:MCCL_plsB0065"/>
<feature type="chain" id="PRO_5002883253" description="Gram-positive cocci surface proteins LPxTG domain-containing protein" evidence="8">
    <location>
        <begin position="35"/>
        <end position="1111"/>
    </location>
</feature>
<reference evidence="10 11" key="1">
    <citation type="journal article" date="2009" name="J. Bacteriol.">
        <title>Complete genome sequence of Macrococcus caseolyticus strain JCSCS5402, reflecting the ancestral genome of the human-pathogenic staphylococci.</title>
        <authorList>
            <person name="Baba T."/>
            <person name="Kuwahara-Arai K."/>
            <person name="Uchiyama I."/>
            <person name="Takeuchi F."/>
            <person name="Ito T."/>
            <person name="Hiramatsu K."/>
        </authorList>
    </citation>
    <scope>NUCLEOTIDE SEQUENCE [LARGE SCALE GENOMIC DNA]</scope>
    <source>
        <strain evidence="10 11">JCSC5402</strain>
        <plasmid evidence="10 11">pMCCL2</plasmid>
    </source>
</reference>
<dbReference type="InterPro" id="IPR013783">
    <property type="entry name" value="Ig-like_fold"/>
</dbReference>
<dbReference type="OrthoDB" id="2278104at2"/>
<keyword evidence="4 8" id="KW-0732">Signal</keyword>
<evidence type="ECO:0000259" key="9">
    <source>
        <dbReference type="PROSITE" id="PS50847"/>
    </source>
</evidence>
<dbReference type="NCBIfam" id="TIGR01167">
    <property type="entry name" value="LPXTG_anchor"/>
    <property type="match status" value="1"/>
</dbReference>
<keyword evidence="5" id="KW-0572">Peptidoglycan-anchor</keyword>
<feature type="compositionally biased region" description="Low complexity" evidence="6">
    <location>
        <begin position="1051"/>
        <end position="1061"/>
    </location>
</feature>
<evidence type="ECO:0000256" key="8">
    <source>
        <dbReference type="SAM" id="SignalP"/>
    </source>
</evidence>
<feature type="transmembrane region" description="Helical" evidence="7">
    <location>
        <begin position="1085"/>
        <end position="1104"/>
    </location>
</feature>
<keyword evidence="7" id="KW-1133">Transmembrane helix</keyword>
<evidence type="ECO:0000256" key="7">
    <source>
        <dbReference type="SAM" id="Phobius"/>
    </source>
</evidence>
<evidence type="ECO:0000256" key="6">
    <source>
        <dbReference type="SAM" id="MobiDB-lite"/>
    </source>
</evidence>
<organism evidence="10 11">
    <name type="scientific">Macrococcus caseolyticus (strain JCSC5402)</name>
    <name type="common">Macrococcoides caseolyticum</name>
    <dbReference type="NCBI Taxonomy" id="458233"/>
    <lineage>
        <taxon>Bacteria</taxon>
        <taxon>Bacillati</taxon>
        <taxon>Bacillota</taxon>
        <taxon>Bacilli</taxon>
        <taxon>Bacillales</taxon>
        <taxon>Staphylococcaceae</taxon>
        <taxon>Macrococcoides</taxon>
    </lineage>
</organism>
<evidence type="ECO:0000256" key="3">
    <source>
        <dbReference type="ARBA" id="ARBA00022525"/>
    </source>
</evidence>
<evidence type="ECO:0000313" key="11">
    <source>
        <dbReference type="Proteomes" id="UP000001383"/>
    </source>
</evidence>
<dbReference type="Proteomes" id="UP000001383">
    <property type="component" value="Plasmid pMCCL2"/>
</dbReference>
<name>B9ECD5_MACCJ</name>
<dbReference type="SUPFAM" id="SSF117074">
    <property type="entry name" value="Hypothetical protein PA1324"/>
    <property type="match status" value="1"/>
</dbReference>
<sequence>MNKKLISKKNKTLKILLASGVIASPLLVSYQVDAAEVTVKDGELRAVENNFLIIPDAGKEIKPIVTVTGVTPKSVTKPTNNEYQTADYYMEKNENFDSHTFRRFQDGFGGTSIRLDQETSEKAVITVLYKQQATYKGEPVDLKMTFSNIKGETNPSAGEMKDVGFMISDNMFSGYYYLNARDFDVNVEFIKKDGSKVVFNNDAYFTFNSLNYYEGNPNVTSLYKNESSEYVGYKNQDPSSDTYLTADTNVKSMTVDGKKVYGGTVGEFTDKLGGETFKRNTVSFQVKGDSLDFAVGTTNRYGAWNSISSSTLFDVAPKKPYKTVTDSDEVNKTMNTFETGEVLTFKVNQPTQTLGVDALQRYSQFAIVDNLPKNTTYVEGSARLLDSTGKAVSVSPTSFTYSKDTHTLMFNGDAEFLNTMNMDGKNYTIEFKAKPIDGLKEGDVVDNVAKSIINKAEYPTNHTVSKTHIPTASTVKKMVDAKVPVNGGVPTVEEGTAFNYFVDYTITDSKLNNRLVLTDDLEDVLDAKAVKILDEKGTDITSKGTVNVDDAKELITWTAKTPSEFAGQKLKMQVTAVLKTKADLTPYTKDGKIEIPNVAKLTTKEGVKSSNPVVVKPILKYTLGDQVWNDVNKDGKQDTTEKGIPGAKVEVKDKDGKVVATTTTDNNGKYVVKGLPAGDYTVDFTPPKEYTPVDKTKLTQTIKLDKDNMDADLGLFIPTPPPAPKDPTKTVVDKSVLDANEKEVDATEVKKATDYKYRVNTTITDKKDIKSLEITDDLEDVLEAKSAKVLDKDGKDITAEGTLTIDKEKEIISWKAKDPTKYSGQKLVLEVVAQVKKDADLSKYTDKDGNFLIPNTADVIVDGTTTSSDKVDVTVPKDPSKTVVKKSASDDTLEVGQSYSYSVETTVTDDKNVKEVILIDDLEDVLEAKSAKVFDKDGKNITDEGTLTIDEEKEIITWKAKDGSKYIGQKLTLAIDTFIKKDADLSKYTSEDGKVVIPNTAKTIVGIDKDGKVVEEEIESNKIDVTTTPKVEEPTTEAPTTEEPTTERPESVVVPTTTETPSVEKIEKPKTQSILPHTGSKSLDFLLYAGAAISLFGAVGYFVYRKKISEE</sequence>
<protein>
    <recommendedName>
        <fullName evidence="9">Gram-positive cocci surface proteins LPxTG domain-containing protein</fullName>
    </recommendedName>
</protein>
<dbReference type="Gene3D" id="2.60.40.740">
    <property type="match status" value="4"/>
</dbReference>
<keyword evidence="2" id="KW-0134">Cell wall</keyword>
<dbReference type="InterPro" id="IPR019931">
    <property type="entry name" value="LPXTG_anchor"/>
</dbReference>
<keyword evidence="10" id="KW-0614">Plasmid</keyword>
<dbReference type="InterPro" id="IPR026466">
    <property type="entry name" value="Fim_isopep_form_D2_dom"/>
</dbReference>
<accession>B9ECD5</accession>
<feature type="signal peptide" evidence="8">
    <location>
        <begin position="1"/>
        <end position="34"/>
    </location>
</feature>
<feature type="domain" description="Gram-positive cocci surface proteins LPxTG" evidence="9">
    <location>
        <begin position="1075"/>
        <end position="1111"/>
    </location>
</feature>
<dbReference type="PANTHER" id="PTHR23303:SF15">
    <property type="entry name" value="COLOSSIN-A"/>
    <property type="match status" value="1"/>
</dbReference>
<evidence type="ECO:0000256" key="1">
    <source>
        <dbReference type="ARBA" id="ARBA00004168"/>
    </source>
</evidence>
<keyword evidence="3" id="KW-0964">Secreted</keyword>
<dbReference type="NCBIfam" id="TIGR04226">
    <property type="entry name" value="RrgB_K2N_iso_D2"/>
    <property type="match status" value="3"/>
</dbReference>
<dbReference type="InterPro" id="IPR051417">
    <property type="entry name" value="SDr/BOS_complex"/>
</dbReference>
<evidence type="ECO:0000256" key="4">
    <source>
        <dbReference type="ARBA" id="ARBA00022729"/>
    </source>
</evidence>
<proteinExistence type="predicted"/>
<dbReference type="Pfam" id="PF17210">
    <property type="entry name" value="SdrD_B"/>
    <property type="match status" value="1"/>
</dbReference>
<dbReference type="InterPro" id="IPR026345">
    <property type="entry name" value="Adh_isopep-form_adh_dom"/>
</dbReference>
<geneLocation type="plasmid" evidence="10 11">
    <name>pMCCL2</name>
</geneLocation>
<keyword evidence="7" id="KW-0472">Membrane</keyword>
<evidence type="ECO:0000313" key="10">
    <source>
        <dbReference type="EMBL" id="BAH18743.1"/>
    </source>
</evidence>
<dbReference type="InterPro" id="IPR033764">
    <property type="entry name" value="Sdr_B"/>
</dbReference>
<dbReference type="PROSITE" id="PS50847">
    <property type="entry name" value="GRAM_POS_ANCHORING"/>
    <property type="match status" value="1"/>
</dbReference>
<feature type="region of interest" description="Disordered" evidence="6">
    <location>
        <begin position="1026"/>
        <end position="1074"/>
    </location>
</feature>
<keyword evidence="7" id="KW-0812">Transmembrane</keyword>
<dbReference type="AlphaFoldDB" id="B9ECD5"/>
<comment type="subcellular location">
    <subcellularLocation>
        <location evidence="1">Secreted</location>
        <location evidence="1">Cell wall</location>
        <topology evidence="1">Peptidoglycan-anchor</topology>
    </subcellularLocation>
</comment>
<evidence type="ECO:0000256" key="2">
    <source>
        <dbReference type="ARBA" id="ARBA00022512"/>
    </source>
</evidence>
<dbReference type="Pfam" id="PF17998">
    <property type="entry name" value="AgI_II_C2"/>
    <property type="match status" value="2"/>
</dbReference>
<dbReference type="PANTHER" id="PTHR23303">
    <property type="entry name" value="CARBOXYPEPTIDASE REGULATORY REGION-CONTAINING"/>
    <property type="match status" value="1"/>
</dbReference>
<dbReference type="Gene3D" id="2.60.40.10">
    <property type="entry name" value="Immunoglobulins"/>
    <property type="match status" value="1"/>
</dbReference>
<gene>
    <name evidence="10" type="ordered locus">MCCL_plsB0065</name>
</gene>
<dbReference type="HOGENOM" id="CLU_281715_0_0_9"/>